<keyword evidence="5" id="KW-1185">Reference proteome</keyword>
<dbReference type="EMBL" id="CAXITT010000153">
    <property type="protein sequence ID" value="CAL1533832.1"/>
    <property type="molecule type" value="Genomic_DNA"/>
</dbReference>
<dbReference type="PROSITE" id="PS50280">
    <property type="entry name" value="SET"/>
    <property type="match status" value="1"/>
</dbReference>
<keyword evidence="1" id="KW-0862">Zinc</keyword>
<feature type="domain" description="SET" evidence="3">
    <location>
        <begin position="1"/>
        <end position="43"/>
    </location>
</feature>
<evidence type="ECO:0000259" key="3">
    <source>
        <dbReference type="PROSITE" id="PS50280"/>
    </source>
</evidence>
<dbReference type="Gene3D" id="2.170.270.10">
    <property type="entry name" value="SET domain"/>
    <property type="match status" value="1"/>
</dbReference>
<organism evidence="4 5">
    <name type="scientific">Lymnaea stagnalis</name>
    <name type="common">Great pond snail</name>
    <name type="synonym">Helix stagnalis</name>
    <dbReference type="NCBI Taxonomy" id="6523"/>
    <lineage>
        <taxon>Eukaryota</taxon>
        <taxon>Metazoa</taxon>
        <taxon>Spiralia</taxon>
        <taxon>Lophotrochozoa</taxon>
        <taxon>Mollusca</taxon>
        <taxon>Gastropoda</taxon>
        <taxon>Heterobranchia</taxon>
        <taxon>Euthyneura</taxon>
        <taxon>Panpulmonata</taxon>
        <taxon>Hygrophila</taxon>
        <taxon>Lymnaeoidea</taxon>
        <taxon>Lymnaeidae</taxon>
        <taxon>Lymnaea</taxon>
    </lineage>
</organism>
<feature type="domain" description="C2H2-type" evidence="2">
    <location>
        <begin position="106"/>
        <end position="134"/>
    </location>
</feature>
<gene>
    <name evidence="4" type="ORF">GSLYS_00007792001</name>
</gene>
<dbReference type="AlphaFoldDB" id="A0AAV2HJA8"/>
<proteinExistence type="predicted"/>
<evidence type="ECO:0000313" key="5">
    <source>
        <dbReference type="Proteomes" id="UP001497497"/>
    </source>
</evidence>
<sequence length="158" mass="18094">MRFVNCARHEDEQCVTAYQNGGEIYYRTHKDVHPGTEILVYYGDSYAKELGIDMQVVSKDSRISSSKGSEHSRVNDFIIPTSNGCGLDPSQDDRDGSPSAIVEDIFKCKFCTTAFSHQIYLENHLRKKYNGDYWKIKQVEVSREQTDQPNGVEKYPLQ</sequence>
<dbReference type="InterPro" id="IPR013087">
    <property type="entry name" value="Znf_C2H2_type"/>
</dbReference>
<keyword evidence="1" id="KW-0863">Zinc-finger</keyword>
<evidence type="ECO:0000313" key="4">
    <source>
        <dbReference type="EMBL" id="CAL1533832.1"/>
    </source>
</evidence>
<dbReference type="Pfam" id="PF21549">
    <property type="entry name" value="PRDM2_PR"/>
    <property type="match status" value="1"/>
</dbReference>
<dbReference type="GO" id="GO:0008270">
    <property type="term" value="F:zinc ion binding"/>
    <property type="evidence" value="ECO:0007669"/>
    <property type="project" value="UniProtKB-KW"/>
</dbReference>
<dbReference type="PROSITE" id="PS50157">
    <property type="entry name" value="ZINC_FINGER_C2H2_2"/>
    <property type="match status" value="1"/>
</dbReference>
<reference evidence="4 5" key="1">
    <citation type="submission" date="2024-04" db="EMBL/GenBank/DDBJ databases">
        <authorList>
            <consortium name="Genoscope - CEA"/>
            <person name="William W."/>
        </authorList>
    </citation>
    <scope>NUCLEOTIDE SEQUENCE [LARGE SCALE GENOMIC DNA]</scope>
</reference>
<evidence type="ECO:0000259" key="2">
    <source>
        <dbReference type="PROSITE" id="PS50157"/>
    </source>
</evidence>
<protein>
    <submittedName>
        <fullName evidence="4">Uncharacterized protein</fullName>
    </submittedName>
</protein>
<dbReference type="InterPro" id="IPR001214">
    <property type="entry name" value="SET_dom"/>
</dbReference>
<dbReference type="InterPro" id="IPR046341">
    <property type="entry name" value="SET_dom_sf"/>
</dbReference>
<name>A0AAV2HJA8_LYMST</name>
<accession>A0AAV2HJA8</accession>
<comment type="caution">
    <text evidence="4">The sequence shown here is derived from an EMBL/GenBank/DDBJ whole genome shotgun (WGS) entry which is preliminary data.</text>
</comment>
<evidence type="ECO:0000256" key="1">
    <source>
        <dbReference type="PROSITE-ProRule" id="PRU00042"/>
    </source>
</evidence>
<dbReference type="Proteomes" id="UP001497497">
    <property type="component" value="Unassembled WGS sequence"/>
</dbReference>
<keyword evidence="1" id="KW-0479">Metal-binding</keyword>